<keyword evidence="1" id="KW-0812">Transmembrane</keyword>
<dbReference type="EMBL" id="RKLU01000002">
    <property type="protein sequence ID" value="TQQ82924.1"/>
    <property type="molecule type" value="Genomic_DNA"/>
</dbReference>
<protein>
    <submittedName>
        <fullName evidence="2">Uncharacterized protein</fullName>
    </submittedName>
</protein>
<sequence>MDRSGLRYAAGALAVAVAGIHFYWGFPQLVVYLQAGQFPDPRPLLFLASGAAILLGIAQILDGRNPKPIYLAGIALIATYIVGYALWHTGLAHGAFWPWGPEPITHDEAAWRVVLAHLANDPLASVSKLLEAVLLGLLTVLYRSDGAARDEGLPAAIRGE</sequence>
<keyword evidence="3" id="KW-1185">Reference proteome</keyword>
<keyword evidence="1" id="KW-1133">Transmembrane helix</keyword>
<feature type="transmembrane region" description="Helical" evidence="1">
    <location>
        <begin position="44"/>
        <end position="61"/>
    </location>
</feature>
<dbReference type="RefSeq" id="WP_142979188.1">
    <property type="nucleotide sequence ID" value="NZ_RKLU01000002.1"/>
</dbReference>
<proteinExistence type="predicted"/>
<dbReference type="AlphaFoldDB" id="A0A8J8TD78"/>
<dbReference type="OrthoDB" id="264513at2157"/>
<keyword evidence="1" id="KW-0472">Membrane</keyword>
<feature type="transmembrane region" description="Helical" evidence="1">
    <location>
        <begin position="7"/>
        <end position="24"/>
    </location>
</feature>
<gene>
    <name evidence="2" type="ORF">EGH24_05670</name>
</gene>
<evidence type="ECO:0000256" key="1">
    <source>
        <dbReference type="SAM" id="Phobius"/>
    </source>
</evidence>
<dbReference type="Proteomes" id="UP000705823">
    <property type="component" value="Unassembled WGS sequence"/>
</dbReference>
<evidence type="ECO:0000313" key="3">
    <source>
        <dbReference type="Proteomes" id="UP000705823"/>
    </source>
</evidence>
<accession>A0A8J8TD78</accession>
<comment type="caution">
    <text evidence="2">The sequence shown here is derived from an EMBL/GenBank/DDBJ whole genome shotgun (WGS) entry which is preliminary data.</text>
</comment>
<reference evidence="2" key="1">
    <citation type="submission" date="2019-02" db="EMBL/GenBank/DDBJ databases">
        <title>Halonotius sp. a new haloarchaeum isolated from saline soil.</title>
        <authorList>
            <person name="Duran-Viseras A."/>
            <person name="Sanchez-Porro C."/>
            <person name="Ventosa A."/>
        </authorList>
    </citation>
    <scope>NUCLEOTIDE SEQUENCE</scope>
    <source>
        <strain evidence="2">F15B</strain>
    </source>
</reference>
<feature type="transmembrane region" description="Helical" evidence="1">
    <location>
        <begin position="68"/>
        <end position="87"/>
    </location>
</feature>
<evidence type="ECO:0000313" key="2">
    <source>
        <dbReference type="EMBL" id="TQQ82924.1"/>
    </source>
</evidence>
<name>A0A8J8TD78_9EURY</name>
<organism evidence="2 3">
    <name type="scientific">Halonotius terrestris</name>
    <dbReference type="NCBI Taxonomy" id="2487750"/>
    <lineage>
        <taxon>Archaea</taxon>
        <taxon>Methanobacteriati</taxon>
        <taxon>Methanobacteriota</taxon>
        <taxon>Stenosarchaea group</taxon>
        <taxon>Halobacteria</taxon>
        <taxon>Halobacteriales</taxon>
        <taxon>Haloferacaceae</taxon>
        <taxon>Halonotius</taxon>
    </lineage>
</organism>